<keyword evidence="2" id="KW-1185">Reference proteome</keyword>
<evidence type="ECO:0000313" key="2">
    <source>
        <dbReference type="Proteomes" id="UP000044841"/>
    </source>
</evidence>
<accession>A0A0K6GGQ4</accession>
<protein>
    <submittedName>
        <fullName evidence="1">Uncharacterized protein</fullName>
    </submittedName>
</protein>
<dbReference type="AlphaFoldDB" id="A0A0K6GGQ4"/>
<evidence type="ECO:0000313" key="1">
    <source>
        <dbReference type="EMBL" id="CUA77641.1"/>
    </source>
</evidence>
<dbReference type="EMBL" id="CYGV01001845">
    <property type="protein sequence ID" value="CUA77641.1"/>
    <property type="molecule type" value="Genomic_DNA"/>
</dbReference>
<dbReference type="Proteomes" id="UP000044841">
    <property type="component" value="Unassembled WGS sequence"/>
</dbReference>
<organism evidence="1 2">
    <name type="scientific">Rhizoctonia solani</name>
    <dbReference type="NCBI Taxonomy" id="456999"/>
    <lineage>
        <taxon>Eukaryota</taxon>
        <taxon>Fungi</taxon>
        <taxon>Dikarya</taxon>
        <taxon>Basidiomycota</taxon>
        <taxon>Agaricomycotina</taxon>
        <taxon>Agaricomycetes</taxon>
        <taxon>Cantharellales</taxon>
        <taxon>Ceratobasidiaceae</taxon>
        <taxon>Rhizoctonia</taxon>
    </lineage>
</organism>
<gene>
    <name evidence="1" type="ORF">RSOLAG22IIIB_06692</name>
</gene>
<name>A0A0K6GGQ4_9AGAM</name>
<sequence>MDGTGADVESYILHGGNTFVPFVQPVAKNAVASAKLATNVDADKAYELCAAFYGTSLSLYLCHTTEHRGMTGTLAWYSYQGRNRAGEDLDYEAQARFDAVVGFEEPASQPSSNVPTPQYMIMGVKALTLFYSESGLANITEAAMVGTVKEAILTSEIESLFGGEFFRTLDTDWSTVSVSEGTKVEGELKKPVEKLESSEITPSLERVITKPRSLEEKKAGGKRLISNAAASTRHEREEGFNGLEGLPYRFRCLPSDLGESLFNGFSIGGERAKVKEAIHGSMNPSPVQAPSQA</sequence>
<proteinExistence type="predicted"/>
<reference evidence="1 2" key="1">
    <citation type="submission" date="2015-07" db="EMBL/GenBank/DDBJ databases">
        <authorList>
            <person name="Noorani M."/>
        </authorList>
    </citation>
    <scope>NUCLEOTIDE SEQUENCE [LARGE SCALE GENOMIC DNA]</scope>
    <source>
        <strain evidence="1">BBA 69670</strain>
    </source>
</reference>